<evidence type="ECO:0000313" key="1">
    <source>
        <dbReference type="EMBL" id="ACS86393.1"/>
    </source>
</evidence>
<dbReference type="Pfam" id="PF09582">
    <property type="entry name" value="AnfO_nitrog"/>
    <property type="match status" value="1"/>
</dbReference>
<keyword evidence="2" id="KW-1185">Reference proteome</keyword>
<dbReference type="EMBL" id="CP001654">
    <property type="protein sequence ID" value="ACS86393.1"/>
    <property type="molecule type" value="Genomic_DNA"/>
</dbReference>
<dbReference type="HOGENOM" id="CLU_097520_0_0_6"/>
<name>C6C9X1_MUSP7</name>
<dbReference type="eggNOG" id="ENOG50308XE">
    <property type="taxonomic scope" value="Bacteria"/>
</dbReference>
<evidence type="ECO:0000313" key="2">
    <source>
        <dbReference type="Proteomes" id="UP000002734"/>
    </source>
</evidence>
<dbReference type="STRING" id="579405.Dd703_2616"/>
<dbReference type="AlphaFoldDB" id="C6C9X1"/>
<accession>C6C9X1</accession>
<gene>
    <name evidence="1" type="ordered locus">Dd703_2616</name>
</gene>
<dbReference type="KEGG" id="dda:Dd703_2616"/>
<dbReference type="InterPro" id="IPR014287">
    <property type="entry name" value="Nase_Fe-Fe_AnfO"/>
</dbReference>
<dbReference type="Proteomes" id="UP000002734">
    <property type="component" value="Chromosome"/>
</dbReference>
<proteinExistence type="predicted"/>
<organism evidence="1 2">
    <name type="scientific">Musicola paradisiaca (strain Ech703)</name>
    <name type="common">Dickeya paradisiaca</name>
    <name type="synonym">Dickeya dadantii</name>
    <dbReference type="NCBI Taxonomy" id="579405"/>
    <lineage>
        <taxon>Bacteria</taxon>
        <taxon>Pseudomonadati</taxon>
        <taxon>Pseudomonadota</taxon>
        <taxon>Gammaproteobacteria</taxon>
        <taxon>Enterobacterales</taxon>
        <taxon>Pectobacteriaceae</taxon>
        <taxon>Musicola</taxon>
    </lineage>
</organism>
<dbReference type="RefSeq" id="WP_015854299.1">
    <property type="nucleotide sequence ID" value="NC_012880.1"/>
</dbReference>
<protein>
    <submittedName>
        <fullName evidence="1">Fe-only nitrogenase accessory protein AnfO</fullName>
    </submittedName>
</protein>
<sequence length="208" mass="23580">MKIAVFLDAQGRTAPLWQPGVVAVFTRDDHGWRACQSVPFALSPHMRLAEIRRRTQAMLSALPGCRHFVAQDIHGALLAWLDGMGVTMWRCRGEPSGFLDQLAERIPAPSAPVTLLPEAFILPTEQEGVFRLDLIAALRCGDGAHTSRRLLQPFLQQRPFQRLEVICDHVPKWFDNLLPEWGMSAQVETRDDHTLYVVITRQDDKHVR</sequence>
<reference evidence="1" key="1">
    <citation type="submission" date="2009-06" db="EMBL/GenBank/DDBJ databases">
        <title>Complete sequence of Dickeya dadantii Ech703.</title>
        <authorList>
            <consortium name="US DOE Joint Genome Institute"/>
            <person name="Lucas S."/>
            <person name="Copeland A."/>
            <person name="Lapidus A."/>
            <person name="Glavina del Rio T."/>
            <person name="Dalin E."/>
            <person name="Tice H."/>
            <person name="Bruce D."/>
            <person name="Goodwin L."/>
            <person name="Pitluck S."/>
            <person name="Chertkov O."/>
            <person name="Brettin T."/>
            <person name="Detter J.C."/>
            <person name="Han C."/>
            <person name="Larimer F."/>
            <person name="Land M."/>
            <person name="Hauser L."/>
            <person name="Kyrpides N."/>
            <person name="Mikhailova N."/>
            <person name="Balakrishnan V."/>
            <person name="Glasner J."/>
            <person name="Perna N.T."/>
        </authorList>
    </citation>
    <scope>NUCLEOTIDE SEQUENCE [LARGE SCALE GENOMIC DNA]</scope>
    <source>
        <strain evidence="1">Ech703</strain>
    </source>
</reference>